<proteinExistence type="predicted"/>
<dbReference type="Proteomes" id="UP000275069">
    <property type="component" value="Chromosome"/>
</dbReference>
<name>A0A387BUM1_9MICO</name>
<sequence>MQQRCRARGRGRERHGAGCCGDCRCVARVGAGRCGRGFRGRGRVGWFLSPAQPACEVGPVEALQGSGGDVDGDHAAAGLLVGAVQEEREPVRAVALRVGLAENGHAVADSVGLRRVRRLDGSRPDAGRSDLGPFPPEVAAAAVRKRDIGAAVRAAGGDVAGGGHNLGRGNGRGLEGVRGRGDRPREFSRDRLRLRELVRMELFRGARRGGRRE</sequence>
<organism evidence="2 3">
    <name type="scientific">Gryllotalpicola protaetiae</name>
    <dbReference type="NCBI Taxonomy" id="2419771"/>
    <lineage>
        <taxon>Bacteria</taxon>
        <taxon>Bacillati</taxon>
        <taxon>Actinomycetota</taxon>
        <taxon>Actinomycetes</taxon>
        <taxon>Micrococcales</taxon>
        <taxon>Microbacteriaceae</taxon>
        <taxon>Gryllotalpicola</taxon>
    </lineage>
</organism>
<dbReference type="KEGG" id="gry:D7I44_14925"/>
<reference evidence="2 3" key="1">
    <citation type="submission" date="2018-09" db="EMBL/GenBank/DDBJ databases">
        <title>Genome sequencing of strain 2DFW10M-5.</title>
        <authorList>
            <person name="Heo J."/>
            <person name="Kim S.-J."/>
            <person name="Kwon S.-W."/>
        </authorList>
    </citation>
    <scope>NUCLEOTIDE SEQUENCE [LARGE SCALE GENOMIC DNA]</scope>
    <source>
        <strain evidence="2 3">2DFW10M-5</strain>
    </source>
</reference>
<feature type="compositionally biased region" description="Basic and acidic residues" evidence="1">
    <location>
        <begin position="175"/>
        <end position="185"/>
    </location>
</feature>
<evidence type="ECO:0000313" key="2">
    <source>
        <dbReference type="EMBL" id="AYG04689.1"/>
    </source>
</evidence>
<evidence type="ECO:0000313" key="3">
    <source>
        <dbReference type="Proteomes" id="UP000275069"/>
    </source>
</evidence>
<feature type="compositionally biased region" description="Gly residues" evidence="1">
    <location>
        <begin position="162"/>
        <end position="174"/>
    </location>
</feature>
<dbReference type="EMBL" id="CP032624">
    <property type="protein sequence ID" value="AYG04689.1"/>
    <property type="molecule type" value="Genomic_DNA"/>
</dbReference>
<dbReference type="AlphaFoldDB" id="A0A387BUM1"/>
<protein>
    <submittedName>
        <fullName evidence="2">Uncharacterized protein</fullName>
    </submittedName>
</protein>
<keyword evidence="3" id="KW-1185">Reference proteome</keyword>
<evidence type="ECO:0000256" key="1">
    <source>
        <dbReference type="SAM" id="MobiDB-lite"/>
    </source>
</evidence>
<accession>A0A387BUM1</accession>
<gene>
    <name evidence="2" type="ORF">D7I44_14925</name>
</gene>
<feature type="region of interest" description="Disordered" evidence="1">
    <location>
        <begin position="162"/>
        <end position="185"/>
    </location>
</feature>